<dbReference type="InterPro" id="IPR024532">
    <property type="entry name" value="DUF3830"/>
</dbReference>
<reference evidence="1 2" key="2">
    <citation type="journal article" date="2010" name="Stand. Genomic Sci.">
        <title>Complete genome sequence of Desulfohalobium retbaense type strain (HR(100)).</title>
        <authorList>
            <person name="Spring S."/>
            <person name="Nolan M."/>
            <person name="Lapidus A."/>
            <person name="Glavina Del Rio T."/>
            <person name="Copeland A."/>
            <person name="Tice H."/>
            <person name="Cheng J.F."/>
            <person name="Lucas S."/>
            <person name="Land M."/>
            <person name="Chen F."/>
            <person name="Bruce D."/>
            <person name="Goodwin L."/>
            <person name="Pitluck S."/>
            <person name="Ivanova N."/>
            <person name="Mavromatis K."/>
            <person name="Mikhailova N."/>
            <person name="Pati A."/>
            <person name="Chen A."/>
            <person name="Palaniappan K."/>
            <person name="Hauser L."/>
            <person name="Chang Y.J."/>
            <person name="Jeffries C.D."/>
            <person name="Munk C."/>
            <person name="Kiss H."/>
            <person name="Chain P."/>
            <person name="Han C."/>
            <person name="Brettin T."/>
            <person name="Detter J.C."/>
            <person name="Schuler E."/>
            <person name="Goker M."/>
            <person name="Rohde M."/>
            <person name="Bristow J."/>
            <person name="Eisen J.A."/>
            <person name="Markowitz V."/>
            <person name="Hugenholtz P."/>
            <person name="Kyrpides N.C."/>
            <person name="Klenk H.P."/>
        </authorList>
    </citation>
    <scope>NUCLEOTIDE SEQUENCE [LARGE SCALE GENOMIC DNA]</scope>
    <source>
        <strain evidence="1 2">DSM 5692</strain>
    </source>
</reference>
<dbReference type="Pfam" id="PF12903">
    <property type="entry name" value="DUF3830"/>
    <property type="match status" value="1"/>
</dbReference>
<dbReference type="HOGENOM" id="CLU_127253_0_0_7"/>
<dbReference type="Gene3D" id="2.40.100.20">
    <property type="match status" value="1"/>
</dbReference>
<keyword evidence="2" id="KW-1185">Reference proteome</keyword>
<evidence type="ECO:0000313" key="1">
    <source>
        <dbReference type="EMBL" id="ACV68818.1"/>
    </source>
</evidence>
<accession>C8X321</accession>
<dbReference type="EMBL" id="CP001734">
    <property type="protein sequence ID" value="ACV68818.1"/>
    <property type="molecule type" value="Genomic_DNA"/>
</dbReference>
<gene>
    <name evidence="1" type="ordered locus">Dret_1532</name>
</gene>
<protein>
    <recommendedName>
        <fullName evidence="3">Cyclophilin-like superfamily protein</fullName>
    </recommendedName>
</protein>
<dbReference type="KEGG" id="drt:Dret_1532"/>
<reference evidence="2" key="1">
    <citation type="submission" date="2009-09" db="EMBL/GenBank/DDBJ databases">
        <title>The complete chromosome of Desulfohalobium retbaense DSM 5692.</title>
        <authorList>
            <consortium name="US DOE Joint Genome Institute (JGI-PGF)"/>
            <person name="Lucas S."/>
            <person name="Copeland A."/>
            <person name="Lapidus A."/>
            <person name="Glavina del Rio T."/>
            <person name="Dalin E."/>
            <person name="Tice H."/>
            <person name="Bruce D."/>
            <person name="Goodwin L."/>
            <person name="Pitluck S."/>
            <person name="Kyrpides N."/>
            <person name="Mavromatis K."/>
            <person name="Ivanova N."/>
            <person name="Mikhailova N."/>
            <person name="Munk A.C."/>
            <person name="Brettin T."/>
            <person name="Detter J.C."/>
            <person name="Han C."/>
            <person name="Tapia R."/>
            <person name="Larimer F."/>
            <person name="Land M."/>
            <person name="Hauser L."/>
            <person name="Markowitz V."/>
            <person name="Cheng J.-F."/>
            <person name="Hugenholtz P."/>
            <person name="Woyke T."/>
            <person name="Wu D."/>
            <person name="Spring S."/>
            <person name="Klenk H.-P."/>
            <person name="Eisen J.A."/>
        </authorList>
    </citation>
    <scope>NUCLEOTIDE SEQUENCE [LARGE SCALE GENOMIC DNA]</scope>
    <source>
        <strain evidence="2">DSM 5692</strain>
    </source>
</reference>
<organism evidence="1 2">
    <name type="scientific">Desulfohalobium retbaense (strain ATCC 49708 / DSM 5692 / JCM 16813 / HR100)</name>
    <dbReference type="NCBI Taxonomy" id="485915"/>
    <lineage>
        <taxon>Bacteria</taxon>
        <taxon>Pseudomonadati</taxon>
        <taxon>Thermodesulfobacteriota</taxon>
        <taxon>Desulfovibrionia</taxon>
        <taxon>Desulfovibrionales</taxon>
        <taxon>Desulfohalobiaceae</taxon>
        <taxon>Desulfohalobium</taxon>
    </lineage>
</organism>
<proteinExistence type="predicted"/>
<evidence type="ECO:0008006" key="3">
    <source>
        <dbReference type="Google" id="ProtNLM"/>
    </source>
</evidence>
<dbReference type="AlphaFoldDB" id="C8X321"/>
<sequence>MDEPHFQMAERQLATGRSYFTPVIQTLSKTIENPREIMNIEIDGHIFRADFEDQKSPETCKAFRKAMPFVGNIVHVRWSGEGVWIPLGSMDFSLGYEDATSYPSPGQILLYPKGKSETEILIAYGCVHFASKAGVLAGNHFATITNQLEKLREIGISTLWEGTKSIKFVA</sequence>
<dbReference type="Proteomes" id="UP000001052">
    <property type="component" value="Chromosome"/>
</dbReference>
<dbReference type="eggNOG" id="COG2164">
    <property type="taxonomic scope" value="Bacteria"/>
</dbReference>
<name>C8X321_DESRD</name>
<evidence type="ECO:0000313" key="2">
    <source>
        <dbReference type="Proteomes" id="UP000001052"/>
    </source>
</evidence>